<dbReference type="Pfam" id="PF04542">
    <property type="entry name" value="Sigma70_r2"/>
    <property type="match status" value="1"/>
</dbReference>
<evidence type="ECO:0000256" key="1">
    <source>
        <dbReference type="ARBA" id="ARBA00010641"/>
    </source>
</evidence>
<evidence type="ECO:0000259" key="5">
    <source>
        <dbReference type="Pfam" id="PF04542"/>
    </source>
</evidence>
<dbReference type="OrthoDB" id="9794372at2"/>
<dbReference type="PANTHER" id="PTHR43133">
    <property type="entry name" value="RNA POLYMERASE ECF-TYPE SIGMA FACTO"/>
    <property type="match status" value="1"/>
</dbReference>
<protein>
    <submittedName>
        <fullName evidence="7">Uncharacterized protein</fullName>
    </submittedName>
</protein>
<keyword evidence="8" id="KW-1185">Reference proteome</keyword>
<dbReference type="PANTHER" id="PTHR43133:SF63">
    <property type="entry name" value="RNA POLYMERASE SIGMA FACTOR FECI-RELATED"/>
    <property type="match status" value="1"/>
</dbReference>
<dbReference type="InterPro" id="IPR007627">
    <property type="entry name" value="RNA_pol_sigma70_r2"/>
</dbReference>
<dbReference type="SUPFAM" id="SSF88946">
    <property type="entry name" value="Sigma2 domain of RNA polymerase sigma factors"/>
    <property type="match status" value="1"/>
</dbReference>
<evidence type="ECO:0000259" key="6">
    <source>
        <dbReference type="Pfam" id="PF08281"/>
    </source>
</evidence>
<reference evidence="7 8" key="1">
    <citation type="submission" date="2016-10" db="EMBL/GenBank/DDBJ databases">
        <title>Complete Genome Sequence of the Nonylphenol-Degrading Bacterium Sphingobium cloacae JCM 10874T.</title>
        <authorList>
            <person name="Ootsuka M."/>
            <person name="Nishizawa T."/>
            <person name="Ohta H."/>
        </authorList>
    </citation>
    <scope>NUCLEOTIDE SEQUENCE [LARGE SCALE GENOMIC DNA]</scope>
    <source>
        <strain evidence="7 8">JCM 10874</strain>
    </source>
</reference>
<dbReference type="NCBIfam" id="TIGR02937">
    <property type="entry name" value="sigma70-ECF"/>
    <property type="match status" value="1"/>
</dbReference>
<dbReference type="Gene3D" id="1.10.1740.10">
    <property type="match status" value="1"/>
</dbReference>
<evidence type="ECO:0000313" key="8">
    <source>
        <dbReference type="Proteomes" id="UP000218272"/>
    </source>
</evidence>
<dbReference type="KEGG" id="sclo:SCLO_1003500"/>
<dbReference type="EMBL" id="AP017655">
    <property type="protein sequence ID" value="BAV63390.1"/>
    <property type="molecule type" value="Genomic_DNA"/>
</dbReference>
<feature type="domain" description="RNA polymerase sigma factor 70 region 4 type 2" evidence="6">
    <location>
        <begin position="109"/>
        <end position="157"/>
    </location>
</feature>
<dbReference type="AlphaFoldDB" id="A0A1E1EYR0"/>
<feature type="domain" description="RNA polymerase sigma-70 region 2" evidence="5">
    <location>
        <begin position="5"/>
        <end position="69"/>
    </location>
</feature>
<dbReference type="SUPFAM" id="SSF88659">
    <property type="entry name" value="Sigma3 and sigma4 domains of RNA polymerase sigma factors"/>
    <property type="match status" value="1"/>
</dbReference>
<evidence type="ECO:0000256" key="2">
    <source>
        <dbReference type="ARBA" id="ARBA00023015"/>
    </source>
</evidence>
<dbReference type="GO" id="GO:0003677">
    <property type="term" value="F:DNA binding"/>
    <property type="evidence" value="ECO:0007669"/>
    <property type="project" value="InterPro"/>
</dbReference>
<evidence type="ECO:0000256" key="4">
    <source>
        <dbReference type="ARBA" id="ARBA00023163"/>
    </source>
</evidence>
<dbReference type="GO" id="GO:0016987">
    <property type="term" value="F:sigma factor activity"/>
    <property type="evidence" value="ECO:0007669"/>
    <property type="project" value="UniProtKB-KW"/>
</dbReference>
<dbReference type="Pfam" id="PF08281">
    <property type="entry name" value="Sigma70_r4_2"/>
    <property type="match status" value="1"/>
</dbReference>
<keyword evidence="3" id="KW-0731">Sigma factor</keyword>
<dbReference type="Gene3D" id="1.10.10.10">
    <property type="entry name" value="Winged helix-like DNA-binding domain superfamily/Winged helix DNA-binding domain"/>
    <property type="match status" value="1"/>
</dbReference>
<proteinExistence type="inferred from homology"/>
<dbReference type="InterPro" id="IPR013325">
    <property type="entry name" value="RNA_pol_sigma_r2"/>
</dbReference>
<keyword evidence="4" id="KW-0804">Transcription</keyword>
<dbReference type="InterPro" id="IPR039425">
    <property type="entry name" value="RNA_pol_sigma-70-like"/>
</dbReference>
<dbReference type="InterPro" id="IPR036388">
    <property type="entry name" value="WH-like_DNA-bd_sf"/>
</dbReference>
<evidence type="ECO:0000256" key="3">
    <source>
        <dbReference type="ARBA" id="ARBA00023082"/>
    </source>
</evidence>
<comment type="similarity">
    <text evidence="1">Belongs to the sigma-70 factor family. ECF subfamily.</text>
</comment>
<dbReference type="Proteomes" id="UP000218272">
    <property type="component" value="Chromosome SCLO_1"/>
</dbReference>
<dbReference type="InterPro" id="IPR013324">
    <property type="entry name" value="RNA_pol_sigma_r3/r4-like"/>
</dbReference>
<sequence length="164" mass="18893">MALRLYRSHRAALVDYAKGITGSRAHAEDVVQEAWFHLDRKGDDPAIREPIAYLYRIVRNLAVDSIRRLLRERTRCGVDIEEAARLVPDESPSAEATIIARDDVRLVFETLEDLPERQRIAIEMYRFGGFKLRQIAERLNVSIALVHLLIAQGLEACDRRRNEE</sequence>
<name>A0A1E1EYR0_9SPHN</name>
<organism evidence="7 8">
    <name type="scientific">Sphingobium cloacae</name>
    <dbReference type="NCBI Taxonomy" id="120107"/>
    <lineage>
        <taxon>Bacteria</taxon>
        <taxon>Pseudomonadati</taxon>
        <taxon>Pseudomonadota</taxon>
        <taxon>Alphaproteobacteria</taxon>
        <taxon>Sphingomonadales</taxon>
        <taxon>Sphingomonadaceae</taxon>
        <taxon>Sphingobium</taxon>
    </lineage>
</organism>
<accession>A0A1E1EYR0</accession>
<dbReference type="InterPro" id="IPR013249">
    <property type="entry name" value="RNA_pol_sigma70_r4_t2"/>
</dbReference>
<keyword evidence="2" id="KW-0805">Transcription regulation</keyword>
<dbReference type="InterPro" id="IPR014284">
    <property type="entry name" value="RNA_pol_sigma-70_dom"/>
</dbReference>
<dbReference type="GO" id="GO:0006352">
    <property type="term" value="P:DNA-templated transcription initiation"/>
    <property type="evidence" value="ECO:0007669"/>
    <property type="project" value="InterPro"/>
</dbReference>
<gene>
    <name evidence="7" type="ORF">SCLO_1003500</name>
</gene>
<evidence type="ECO:0000313" key="7">
    <source>
        <dbReference type="EMBL" id="BAV63390.1"/>
    </source>
</evidence>